<keyword evidence="4 5" id="KW-0238">DNA-binding</keyword>
<evidence type="ECO:0000256" key="1">
    <source>
        <dbReference type="ARBA" id="ARBA00022723"/>
    </source>
</evidence>
<accession>A0A7T8KAK8</accession>
<feature type="non-terminal residue" evidence="8">
    <location>
        <position position="498"/>
    </location>
</feature>
<dbReference type="Proteomes" id="UP000595437">
    <property type="component" value="Chromosome 3"/>
</dbReference>
<evidence type="ECO:0000256" key="3">
    <source>
        <dbReference type="ARBA" id="ARBA00022833"/>
    </source>
</evidence>
<dbReference type="InterPro" id="IPR048365">
    <property type="entry name" value="TNP-like_RNaseH_N"/>
</dbReference>
<evidence type="ECO:0000256" key="2">
    <source>
        <dbReference type="ARBA" id="ARBA00022771"/>
    </source>
</evidence>
<dbReference type="InterPro" id="IPR052224">
    <property type="entry name" value="THAP_domain_protein"/>
</dbReference>
<evidence type="ECO:0000313" key="9">
    <source>
        <dbReference type="Proteomes" id="UP000595437"/>
    </source>
</evidence>
<dbReference type="InterPro" id="IPR006612">
    <property type="entry name" value="THAP_Znf"/>
</dbReference>
<organism evidence="8 9">
    <name type="scientific">Caligus rogercresseyi</name>
    <name type="common">Sea louse</name>
    <dbReference type="NCBI Taxonomy" id="217165"/>
    <lineage>
        <taxon>Eukaryota</taxon>
        <taxon>Metazoa</taxon>
        <taxon>Ecdysozoa</taxon>
        <taxon>Arthropoda</taxon>
        <taxon>Crustacea</taxon>
        <taxon>Multicrustacea</taxon>
        <taxon>Hexanauplia</taxon>
        <taxon>Copepoda</taxon>
        <taxon>Siphonostomatoida</taxon>
        <taxon>Caligidae</taxon>
        <taxon>Caligus</taxon>
    </lineage>
</organism>
<dbReference type="GO" id="GO:0003677">
    <property type="term" value="F:DNA binding"/>
    <property type="evidence" value="ECO:0007669"/>
    <property type="project" value="UniProtKB-UniRule"/>
</dbReference>
<dbReference type="Pfam" id="PF05485">
    <property type="entry name" value="THAP"/>
    <property type="match status" value="1"/>
</dbReference>
<feature type="coiled-coil region" evidence="6">
    <location>
        <begin position="181"/>
        <end position="215"/>
    </location>
</feature>
<dbReference type="GO" id="GO:0008270">
    <property type="term" value="F:zinc ion binding"/>
    <property type="evidence" value="ECO:0007669"/>
    <property type="project" value="UniProtKB-KW"/>
</dbReference>
<gene>
    <name evidence="8" type="ORF">FKW44_004468</name>
</gene>
<dbReference type="SMART" id="SM00980">
    <property type="entry name" value="THAP"/>
    <property type="match status" value="1"/>
</dbReference>
<keyword evidence="3" id="KW-0862">Zinc</keyword>
<reference evidence="9" key="1">
    <citation type="submission" date="2021-01" db="EMBL/GenBank/DDBJ databases">
        <title>Caligus Genome Assembly.</title>
        <authorList>
            <person name="Gallardo-Escarate C."/>
        </authorList>
    </citation>
    <scope>NUCLEOTIDE SEQUENCE [LARGE SCALE GENOMIC DNA]</scope>
</reference>
<dbReference type="SMART" id="SM00692">
    <property type="entry name" value="DM3"/>
    <property type="match status" value="1"/>
</dbReference>
<keyword evidence="2 5" id="KW-0863">Zinc-finger</keyword>
<evidence type="ECO:0000256" key="5">
    <source>
        <dbReference type="PROSITE-ProRule" id="PRU00309"/>
    </source>
</evidence>
<dbReference type="OrthoDB" id="7331812at2759"/>
<dbReference type="AlphaFoldDB" id="A0A7T8KAK8"/>
<feature type="domain" description="THAP-type" evidence="7">
    <location>
        <begin position="1"/>
        <end position="89"/>
    </location>
</feature>
<keyword evidence="9" id="KW-1185">Reference proteome</keyword>
<evidence type="ECO:0000256" key="6">
    <source>
        <dbReference type="SAM" id="Coils"/>
    </source>
</evidence>
<dbReference type="Pfam" id="PF21787">
    <property type="entry name" value="TNP-like_RNaseH_N"/>
    <property type="match status" value="1"/>
</dbReference>
<sequence length="498" mass="57641">MPKGTVRVCAVSTCPSPSDVHYFAFPRKDLVLQRLWISKCKRGDKINPINAKVCERHFTCDDFQRNLKAELLNLNSKKKLKAGAFPSCNIPFASPCLNESSRERRMENRKRKDLVLKLLQEHDFHSESNTVFESTSGNEGLVDCSSEDIKFEKGPLTETRSTQADVYRLEKGVQCWEVDGSQFWERKCRKLQRELTSTKKELSQYKAKVKLLSSKKYKQNLIKTTLEEKHSKIHVRHFLNPSKKFNRGYSKEDVTTGLILRSISSRAFEYLRSKNFLPLPSRKTQELFLEDFKCEPGFLDDSIRLLSENMTLSDPHERMAILSFDEMEVRKTFEISARLKQIMGPHKKMQIAMVRGLFSGWKQPIFVNFDTPMKKDLLITIIRKLETAGIIMKGIAFDLGNKSLISELKLSPENFSFEKPADTSRQIYTFPDCPHLLKLFRNHLLDQGYSFKDGDGNSFYLVKKDFQDLLDQDSNELKIAFKINKETILNVMVMPDNV</sequence>
<protein>
    <recommendedName>
        <fullName evidence="7">THAP-type domain-containing protein</fullName>
    </recommendedName>
</protein>
<evidence type="ECO:0000256" key="4">
    <source>
        <dbReference type="ARBA" id="ARBA00023125"/>
    </source>
</evidence>
<keyword evidence="6" id="KW-0175">Coiled coil</keyword>
<dbReference type="EMBL" id="CP045892">
    <property type="protein sequence ID" value="QQP52343.1"/>
    <property type="molecule type" value="Genomic_DNA"/>
</dbReference>
<evidence type="ECO:0000259" key="7">
    <source>
        <dbReference type="PROSITE" id="PS50950"/>
    </source>
</evidence>
<dbReference type="PANTHER" id="PTHR46927">
    <property type="entry name" value="AGAP005574-PA"/>
    <property type="match status" value="1"/>
</dbReference>
<dbReference type="PROSITE" id="PS50950">
    <property type="entry name" value="ZF_THAP"/>
    <property type="match status" value="1"/>
</dbReference>
<name>A0A7T8KAK8_CALRO</name>
<dbReference type="SUPFAM" id="SSF57716">
    <property type="entry name" value="Glucocorticoid receptor-like (DNA-binding domain)"/>
    <property type="match status" value="1"/>
</dbReference>
<evidence type="ECO:0000313" key="8">
    <source>
        <dbReference type="EMBL" id="QQP52343.1"/>
    </source>
</evidence>
<proteinExistence type="predicted"/>
<dbReference type="PANTHER" id="PTHR46927:SF3">
    <property type="entry name" value="THAP-TYPE DOMAIN-CONTAINING PROTEIN"/>
    <property type="match status" value="1"/>
</dbReference>
<keyword evidence="1" id="KW-0479">Metal-binding</keyword>